<evidence type="ECO:0000313" key="1">
    <source>
        <dbReference type="EnsemblMetazoa" id="OVOC4917.1"/>
    </source>
</evidence>
<proteinExistence type="predicted"/>
<reference evidence="2" key="1">
    <citation type="submission" date="2013-10" db="EMBL/GenBank/DDBJ databases">
        <title>Genome sequencing of Onchocerca volvulus.</title>
        <authorList>
            <person name="Cotton J."/>
            <person name="Tsai J."/>
            <person name="Stanley E."/>
            <person name="Tracey A."/>
            <person name="Holroyd N."/>
            <person name="Lustigman S."/>
            <person name="Berriman M."/>
        </authorList>
    </citation>
    <scope>NUCLEOTIDE SEQUENCE</scope>
</reference>
<organism evidence="1 2">
    <name type="scientific">Onchocerca volvulus</name>
    <dbReference type="NCBI Taxonomy" id="6282"/>
    <lineage>
        <taxon>Eukaryota</taxon>
        <taxon>Metazoa</taxon>
        <taxon>Ecdysozoa</taxon>
        <taxon>Nematoda</taxon>
        <taxon>Chromadorea</taxon>
        <taxon>Rhabditida</taxon>
        <taxon>Spirurina</taxon>
        <taxon>Spiruromorpha</taxon>
        <taxon>Filarioidea</taxon>
        <taxon>Onchocercidae</taxon>
        <taxon>Onchocerca</taxon>
    </lineage>
</organism>
<evidence type="ECO:0000313" key="2">
    <source>
        <dbReference type="Proteomes" id="UP000024404"/>
    </source>
</evidence>
<keyword evidence="2" id="KW-1185">Reference proteome</keyword>
<accession>A0A8R1XV75</accession>
<protein>
    <submittedName>
        <fullName evidence="1">Uncharacterized protein</fullName>
    </submittedName>
</protein>
<name>A0A8R1XV75_ONCVO</name>
<sequence length="185" mass="20891">MDIRGRVECNRLIMEEGEDFKAGLNGCKHRNPDVYVYDIENMSTSSIAMKEKGVWKSETYQNEIRDKPSYEAGKAMKSKRQEIYAKMNARASCSDLPVMCVVVVNDDDDSSRPLFLPLPIRSVRLGWVSVIVIRLPGGRPSARPSTSFQTFHFAEGHEPPQNDESHESVETSDVLASILREDCLH</sequence>
<reference evidence="1" key="2">
    <citation type="submission" date="2022-06" db="UniProtKB">
        <authorList>
            <consortium name="EnsemblMetazoa"/>
        </authorList>
    </citation>
    <scope>IDENTIFICATION</scope>
</reference>
<dbReference type="Proteomes" id="UP000024404">
    <property type="component" value="Unassembled WGS sequence"/>
</dbReference>
<dbReference type="EMBL" id="CMVM020000146">
    <property type="status" value="NOT_ANNOTATED_CDS"/>
    <property type="molecule type" value="Genomic_DNA"/>
</dbReference>
<dbReference type="AlphaFoldDB" id="A0A8R1XV75"/>
<dbReference type="EnsemblMetazoa" id="OVOC4917.1">
    <property type="protein sequence ID" value="OVOC4917.1"/>
    <property type="gene ID" value="WBGene00241726"/>
</dbReference>